<proteinExistence type="predicted"/>
<sequence>MPRKLIVKTFELTTNGQTIWINQIAIKHMNQYITFNRLDYRIVLLKEFKQCYLIFKMPLKKFQYKELNLIRKHIQSFRN</sequence>
<evidence type="ECO:0000313" key="1">
    <source>
        <dbReference type="EMBL" id="PXZ06892.1"/>
    </source>
</evidence>
<gene>
    <name evidence="1" type="ORF">DKK70_09535</name>
</gene>
<dbReference type="AlphaFoldDB" id="A0A2V4E148"/>
<name>A0A2V4E148_9GAMM</name>
<organism evidence="1 2">
    <name type="scientific">Gilliamella apicola</name>
    <dbReference type="NCBI Taxonomy" id="1196095"/>
    <lineage>
        <taxon>Bacteria</taxon>
        <taxon>Pseudomonadati</taxon>
        <taxon>Pseudomonadota</taxon>
        <taxon>Gammaproteobacteria</taxon>
        <taxon>Orbales</taxon>
        <taxon>Orbaceae</taxon>
        <taxon>Gilliamella</taxon>
    </lineage>
</organism>
<evidence type="ECO:0000313" key="2">
    <source>
        <dbReference type="Proteomes" id="UP000247932"/>
    </source>
</evidence>
<reference evidence="1 2" key="1">
    <citation type="submission" date="2018-05" db="EMBL/GenBank/DDBJ databases">
        <title>Reference genomes for bee gut microbiota database.</title>
        <authorList>
            <person name="Ellegaard K.M."/>
        </authorList>
    </citation>
    <scope>NUCLEOTIDE SEQUENCE [LARGE SCALE GENOMIC DNA]</scope>
    <source>
        <strain evidence="1 2">ESL0182</strain>
    </source>
</reference>
<dbReference type="Proteomes" id="UP000247932">
    <property type="component" value="Unassembled WGS sequence"/>
</dbReference>
<comment type="caution">
    <text evidence="1">The sequence shown here is derived from an EMBL/GenBank/DDBJ whole genome shotgun (WGS) entry which is preliminary data.</text>
</comment>
<dbReference type="EMBL" id="QGLR01000011">
    <property type="protein sequence ID" value="PXZ06892.1"/>
    <property type="molecule type" value="Genomic_DNA"/>
</dbReference>
<protein>
    <submittedName>
        <fullName evidence="1">Uncharacterized protein</fullName>
    </submittedName>
</protein>
<keyword evidence="2" id="KW-1185">Reference proteome</keyword>
<accession>A0A2V4E148</accession>